<dbReference type="InterPro" id="IPR001736">
    <property type="entry name" value="PLipase_D/transphosphatidylase"/>
</dbReference>
<reference evidence="4" key="1">
    <citation type="submission" date="2013-04" db="EMBL/GenBank/DDBJ databases">
        <title>An insight into the transcriptome of the digestive tract of the blood sucking bug, Rhodnius prolixus.</title>
        <authorList>
            <person name="Ribeiro J.M.C."/>
            <person name="Genta F.A."/>
            <person name="Sorgine M.H.F."/>
            <person name="Paiva-Silva G.O."/>
            <person name="Majerowicz D."/>
            <person name="Medeiros M."/>
            <person name="Koerich L."/>
            <person name="Terra W.R."/>
            <person name="Ferreira C."/>
            <person name="Pimentel A.C."/>
            <person name="Bisch P.M."/>
            <person name="Diniz M.M.P."/>
            <person name="Nascimento R."/>
            <person name="Salmon D."/>
            <person name="Silber A.M."/>
            <person name="Alves M."/>
            <person name="Oliveira M.F."/>
            <person name="Gondim K.C."/>
            <person name="Silva Neto M.A.C."/>
            <person name="Atella G.C."/>
            <person name="Araujo H."/>
            <person name="Dias F.S."/>
            <person name="Polycarpo C.R."/>
            <person name="Fampa P."/>
            <person name="Melo A.C."/>
            <person name="Tanaka A.S."/>
            <person name="Balczun C."/>
            <person name="Oliveira J.H.M."/>
            <person name="Goncalves R."/>
            <person name="Lazoski C."/>
            <person name="Pereira M.A."/>
            <person name="Rivera-Pomar R."/>
            <person name="Diambra L."/>
            <person name="Schaub G.A."/>
            <person name="Garcia E.S."/>
            <person name="Azambuja P."/>
            <person name="Braz G.R.C."/>
            <person name="Oliveira P.L."/>
        </authorList>
    </citation>
    <scope>NUCLEOTIDE SEQUENCE</scope>
</reference>
<dbReference type="InterPro" id="IPR050874">
    <property type="entry name" value="Diverse_PLD-related"/>
</dbReference>
<feature type="chain" id="PRO_5004365569" evidence="2">
    <location>
        <begin position="34"/>
        <end position="452"/>
    </location>
</feature>
<feature type="signal peptide" evidence="2">
    <location>
        <begin position="1"/>
        <end position="33"/>
    </location>
</feature>
<dbReference type="Gene3D" id="3.30.870.10">
    <property type="entry name" value="Endonuclease Chain A"/>
    <property type="match status" value="2"/>
</dbReference>
<dbReference type="Pfam" id="PF00614">
    <property type="entry name" value="PLDc"/>
    <property type="match status" value="1"/>
</dbReference>
<dbReference type="Pfam" id="PF13918">
    <property type="entry name" value="PLDc_3"/>
    <property type="match status" value="1"/>
</dbReference>
<dbReference type="PROSITE" id="PS50035">
    <property type="entry name" value="PLD"/>
    <property type="match status" value="2"/>
</dbReference>
<dbReference type="CDD" id="cd09107">
    <property type="entry name" value="PLDc_vPLD3_4_5_like_2"/>
    <property type="match status" value="1"/>
</dbReference>
<evidence type="ECO:0000256" key="2">
    <source>
        <dbReference type="SAM" id="SignalP"/>
    </source>
</evidence>
<evidence type="ECO:0000256" key="1">
    <source>
        <dbReference type="ARBA" id="ARBA00008664"/>
    </source>
</evidence>
<keyword evidence="2" id="KW-0732">Signal</keyword>
<name>R4FKR9_RHOPR</name>
<sequence length="452" mass="50628">MWGQKGWFKPSCVPITIILLLIVLVVLLPLLDAAEKHQRTSALNSTLNKCQQSCNFTLVETIPFGMTYKNGSTPYPSTYSIWTEMIASANHSLELASFYWNLRDVDADAFPGTEKGEAVFQALLTAGIERKIKVKIAQSLPTKGFPDHDTEMLRRKGAAEVRNVNMPRLVGGGILHTKLWIADRKSAYIGSANTDWRSLSQVKELGLFISNCTCLLQDIAKIFDVYWDVADPVGKIPDKWPDSVKTDFNHHTPLNLLLNNTKARVYVSSSPPQLCPDGRTSDIDSILSVIHNADKFVYISVMDYIPILEFTAKSEFWPVIDNALKSAAIDRKVELRLLISFWNYTNPAQKYFLKSLSDLSGLFKGVSLSVKFFVVPSTAAQRKISHARVNHNKYMVTDNTAYIGTSNWVGDYFTKTGGVGIITAGNTTLRAQLENIFLRDWNSEFSYPILLP</sequence>
<feature type="domain" description="PLD phosphodiesterase" evidence="3">
    <location>
        <begin position="386"/>
        <end position="412"/>
    </location>
</feature>
<organism evidence="4">
    <name type="scientific">Rhodnius prolixus</name>
    <name type="common">Triatomid bug</name>
    <dbReference type="NCBI Taxonomy" id="13249"/>
    <lineage>
        <taxon>Eukaryota</taxon>
        <taxon>Metazoa</taxon>
        <taxon>Ecdysozoa</taxon>
        <taxon>Arthropoda</taxon>
        <taxon>Hexapoda</taxon>
        <taxon>Insecta</taxon>
        <taxon>Pterygota</taxon>
        <taxon>Neoptera</taxon>
        <taxon>Paraneoptera</taxon>
        <taxon>Hemiptera</taxon>
        <taxon>Heteroptera</taxon>
        <taxon>Panheteroptera</taxon>
        <taxon>Cimicomorpha</taxon>
        <taxon>Reduviidae</taxon>
        <taxon>Triatominae</taxon>
        <taxon>Rhodnius</taxon>
    </lineage>
</organism>
<dbReference type="SUPFAM" id="SSF56024">
    <property type="entry name" value="Phospholipase D/nuclease"/>
    <property type="match status" value="2"/>
</dbReference>
<dbReference type="GO" id="GO:0003824">
    <property type="term" value="F:catalytic activity"/>
    <property type="evidence" value="ECO:0007669"/>
    <property type="project" value="InterPro"/>
</dbReference>
<comment type="similarity">
    <text evidence="1">Belongs to the phospholipase D family.</text>
</comment>
<dbReference type="PANTHER" id="PTHR10185:SF17">
    <property type="entry name" value="GM01519P-RELATED"/>
    <property type="match status" value="1"/>
</dbReference>
<dbReference type="InterPro" id="IPR032803">
    <property type="entry name" value="PLDc_3"/>
</dbReference>
<dbReference type="CDD" id="cd09106">
    <property type="entry name" value="PLDc_vPLD3_4_5_like_1"/>
    <property type="match status" value="1"/>
</dbReference>
<dbReference type="PANTHER" id="PTHR10185">
    <property type="entry name" value="PHOSPHOLIPASE D - RELATED"/>
    <property type="match status" value="1"/>
</dbReference>
<evidence type="ECO:0000313" key="4">
    <source>
        <dbReference type="EMBL" id="JAA75131.1"/>
    </source>
</evidence>
<feature type="domain" description="PLD phosphodiesterase" evidence="3">
    <location>
        <begin position="171"/>
        <end position="198"/>
    </location>
</feature>
<dbReference type="HOGENOM" id="CLU_027021_3_1_1"/>
<protein>
    <submittedName>
        <fullName evidence="4">Putative phospholipase d</fullName>
    </submittedName>
</protein>
<accession>R4FKR9</accession>
<proteinExistence type="evidence at transcript level"/>
<dbReference type="VEuPathDB" id="VectorBase:RPRC014255"/>
<dbReference type="AlphaFoldDB" id="R4FKR9"/>
<dbReference type="SMART" id="SM00155">
    <property type="entry name" value="PLDc"/>
    <property type="match status" value="2"/>
</dbReference>
<dbReference type="EMBL" id="GAHY01002379">
    <property type="protein sequence ID" value="JAA75131.1"/>
    <property type="molecule type" value="mRNA"/>
</dbReference>
<evidence type="ECO:0000259" key="3">
    <source>
        <dbReference type="PROSITE" id="PS50035"/>
    </source>
</evidence>